<name>A0ACC1R857_9HYPO</name>
<proteinExistence type="predicted"/>
<evidence type="ECO:0000313" key="1">
    <source>
        <dbReference type="EMBL" id="KAJ3499437.1"/>
    </source>
</evidence>
<protein>
    <submittedName>
        <fullName evidence="1">Uncharacterized protein</fullName>
    </submittedName>
</protein>
<dbReference type="Proteomes" id="UP001148737">
    <property type="component" value="Unassembled WGS sequence"/>
</dbReference>
<gene>
    <name evidence="1" type="ORF">NLG97_g330</name>
</gene>
<organism evidence="1 2">
    <name type="scientific">Lecanicillium saksenae</name>
    <dbReference type="NCBI Taxonomy" id="468837"/>
    <lineage>
        <taxon>Eukaryota</taxon>
        <taxon>Fungi</taxon>
        <taxon>Dikarya</taxon>
        <taxon>Ascomycota</taxon>
        <taxon>Pezizomycotina</taxon>
        <taxon>Sordariomycetes</taxon>
        <taxon>Hypocreomycetidae</taxon>
        <taxon>Hypocreales</taxon>
        <taxon>Cordycipitaceae</taxon>
        <taxon>Lecanicillium</taxon>
    </lineage>
</organism>
<evidence type="ECO:0000313" key="2">
    <source>
        <dbReference type="Proteomes" id="UP001148737"/>
    </source>
</evidence>
<dbReference type="EMBL" id="JANAKD010000010">
    <property type="protein sequence ID" value="KAJ3499437.1"/>
    <property type="molecule type" value="Genomic_DNA"/>
</dbReference>
<sequence length="838" mass="90929">MLPSHTSTALSLWNTIQYSKKESRDVIVDGQTLSLADVIAVAYYGAPAKLSEDNGIRERLDDSVKTLNNCLRQQHVIYGVNTGFGGSADVRTADLEDLQKGLVQHLNVGILLPSDKGDELADEKCDQMQTKKSFALPDAAVRAMMLVRCNSLMRGHSGVRLRVMNNLLALLRMDAIPVVPLRGSISASGDLSSLSYLAGMLEGNPGIYVKMGDASAKRQVVPASEALRTLGMEPVRLQAKEGLGITNGTAASTAAAALAMHQAHRLAFLTQILTAMATEALLGTRGSFDPFISQCRPHPGQKEAARNIMGFLLGSKLATDKDSQVIGLAQDRYALRTASQWIGPQLENLVLAHQQVETEINSTTDNPLIDPYSQSIHHGGNFQAASITCAMEKVTSTLQHFGRLLFAQCSELLNSNMTTLPPNLCADDPSKSFTMKGFDVNMAAYMSELAYIAHPISVHVQSAEMHNQSINSMALVAARIALECSDILTLMAATYLYVLCQALDLRCLQLEFQKQAEIALRPLLNNVFGSLFTSSEQQAINEEVWPIIYKNWLALASLDLAERGAQTVKNFAGDFLVIVHRHWAMENRDDFNGVVTLINRYCQVAADTLTELYSSVRDSFFECPTTIKYLSSTSAAIYEFVRTDLDVPMHRGLSDHPVFEDTLEGKNKQHRTLGSMASAIYVALQSGSLHDAAFNAAVAAGLSRWSKEENSLAIATASKTWEASSSAGSAHSPGETSTSSSAVETCPSTCSDTCSLSTELFNLVASRTGNSISELLSMKQTSFSDLGVNCGMAASILLDFYKSTAVQLPATFFDEYTTPADAQHILNVGKWNTVKQDQ</sequence>
<reference evidence="1" key="1">
    <citation type="submission" date="2022-07" db="EMBL/GenBank/DDBJ databases">
        <title>Genome Sequence of Lecanicillium saksenae.</title>
        <authorList>
            <person name="Buettner E."/>
        </authorList>
    </citation>
    <scope>NUCLEOTIDE SEQUENCE</scope>
    <source>
        <strain evidence="1">VT-O1</strain>
    </source>
</reference>
<accession>A0ACC1R857</accession>
<keyword evidence="2" id="KW-1185">Reference proteome</keyword>
<comment type="caution">
    <text evidence="1">The sequence shown here is derived from an EMBL/GenBank/DDBJ whole genome shotgun (WGS) entry which is preliminary data.</text>
</comment>